<reference evidence="1" key="1">
    <citation type="submission" date="2018-10" db="EMBL/GenBank/DDBJ databases">
        <title>Hidden diversity of soil giant viruses.</title>
        <authorList>
            <person name="Schulz F."/>
            <person name="Alteio L."/>
            <person name="Goudeau D."/>
            <person name="Ryan E.M."/>
            <person name="Malmstrom R.R."/>
            <person name="Blanchard J."/>
            <person name="Woyke T."/>
        </authorList>
    </citation>
    <scope>NUCLEOTIDE SEQUENCE</scope>
    <source>
        <strain evidence="1">EDV1</strain>
    </source>
</reference>
<sequence>MEHRSHQIYLIEYVNEDGDWDAIDVIRLGNDLVESLNDNSIVILELILDDTEFPDDEKKNLSKRKCLKKLFEIQNDGDRKYISKMFNIFNCYDEKLSLFDDELIKKFSKFLENNLMINGIGFYGININERYYDKFNKLLLDNEQINGFCVECYDNINYGEIVRNVKLKCLELKNPNINQLSELVLIESIGSVDIFIDEWEKYDEIQYNILSQALKNTISLTKMEIIFYSNEKFYFLNDFCKCLSNSNNRSIYYLLVTDYIFGDKTNMFPLKKFICENTKLKRIYASESAIIPVLECLLKNKSIETVKLSGGFDEEYVRQISLKYTELLEKLILTNKTINHLILYVDTPNGLKQNFYNALKHNQTISKLSFQCVPGKNACKNLIRILSYNKTLDSIVYREKKMYKNKIVPDTKEWIGLKNKLKKIKNLKKEYTQKYLLQYGSYAMNPMIAIINEYINIDVDEYH</sequence>
<dbReference type="EMBL" id="MK072071">
    <property type="protein sequence ID" value="AYV78192.1"/>
    <property type="molecule type" value="Genomic_DNA"/>
</dbReference>
<accession>A0A3G4ZTG8</accession>
<name>A0A3G4ZTG8_9VIRU</name>
<organism evidence="1">
    <name type="scientific">Edafosvirus sp</name>
    <dbReference type="NCBI Taxonomy" id="2487765"/>
    <lineage>
        <taxon>Viruses</taxon>
        <taxon>Varidnaviria</taxon>
        <taxon>Bamfordvirae</taxon>
        <taxon>Nucleocytoviricota</taxon>
        <taxon>Megaviricetes</taxon>
        <taxon>Imitervirales</taxon>
        <taxon>Mimiviridae</taxon>
        <taxon>Klosneuvirinae</taxon>
    </lineage>
</organism>
<gene>
    <name evidence="1" type="ORF">Edafosvirus6_41</name>
</gene>
<proteinExistence type="predicted"/>
<evidence type="ECO:0000313" key="1">
    <source>
        <dbReference type="EMBL" id="AYV78192.1"/>
    </source>
</evidence>
<protein>
    <submittedName>
        <fullName evidence="1">Uncharacterized protein</fullName>
    </submittedName>
</protein>